<feature type="compositionally biased region" description="Low complexity" evidence="1">
    <location>
        <begin position="303"/>
        <end position="318"/>
    </location>
</feature>
<dbReference type="SMR" id="A2GAI5"/>
<accession>A2GAI5</accession>
<dbReference type="OrthoDB" id="10588708at2759"/>
<feature type="region of interest" description="Disordered" evidence="1">
    <location>
        <begin position="298"/>
        <end position="327"/>
    </location>
</feature>
<gene>
    <name evidence="2" type="ORF">TVAG_181750</name>
</gene>
<dbReference type="Proteomes" id="UP000001542">
    <property type="component" value="Unassembled WGS sequence"/>
</dbReference>
<reference evidence="2" key="1">
    <citation type="submission" date="2006-10" db="EMBL/GenBank/DDBJ databases">
        <authorList>
            <person name="Amadeo P."/>
            <person name="Zhao Q."/>
            <person name="Wortman J."/>
            <person name="Fraser-Liggett C."/>
            <person name="Carlton J."/>
        </authorList>
    </citation>
    <scope>NUCLEOTIDE SEQUENCE</scope>
    <source>
        <strain evidence="2">G3</strain>
    </source>
</reference>
<proteinExistence type="predicted"/>
<evidence type="ECO:0000313" key="3">
    <source>
        <dbReference type="Proteomes" id="UP000001542"/>
    </source>
</evidence>
<reference evidence="2" key="2">
    <citation type="journal article" date="2007" name="Science">
        <title>Draft genome sequence of the sexually transmitted pathogen Trichomonas vaginalis.</title>
        <authorList>
            <person name="Carlton J.M."/>
            <person name="Hirt R.P."/>
            <person name="Silva J.C."/>
            <person name="Delcher A.L."/>
            <person name="Schatz M."/>
            <person name="Zhao Q."/>
            <person name="Wortman J.R."/>
            <person name="Bidwell S.L."/>
            <person name="Alsmark U.C.M."/>
            <person name="Besteiro S."/>
            <person name="Sicheritz-Ponten T."/>
            <person name="Noel C.J."/>
            <person name="Dacks J.B."/>
            <person name="Foster P.G."/>
            <person name="Simillion C."/>
            <person name="Van de Peer Y."/>
            <person name="Miranda-Saavedra D."/>
            <person name="Barton G.J."/>
            <person name="Westrop G.D."/>
            <person name="Mueller S."/>
            <person name="Dessi D."/>
            <person name="Fiori P.L."/>
            <person name="Ren Q."/>
            <person name="Paulsen I."/>
            <person name="Zhang H."/>
            <person name="Bastida-Corcuera F.D."/>
            <person name="Simoes-Barbosa A."/>
            <person name="Brown M.T."/>
            <person name="Hayes R.D."/>
            <person name="Mukherjee M."/>
            <person name="Okumura C.Y."/>
            <person name="Schneider R."/>
            <person name="Smith A.J."/>
            <person name="Vanacova S."/>
            <person name="Villalvazo M."/>
            <person name="Haas B.J."/>
            <person name="Pertea M."/>
            <person name="Feldblyum T.V."/>
            <person name="Utterback T.R."/>
            <person name="Shu C.L."/>
            <person name="Osoegawa K."/>
            <person name="de Jong P.J."/>
            <person name="Hrdy I."/>
            <person name="Horvathova L."/>
            <person name="Zubacova Z."/>
            <person name="Dolezal P."/>
            <person name="Malik S.B."/>
            <person name="Logsdon J.M. Jr."/>
            <person name="Henze K."/>
            <person name="Gupta A."/>
            <person name="Wang C.C."/>
            <person name="Dunne R.L."/>
            <person name="Upcroft J.A."/>
            <person name="Upcroft P."/>
            <person name="White O."/>
            <person name="Salzberg S.L."/>
            <person name="Tang P."/>
            <person name="Chiu C.-H."/>
            <person name="Lee Y.-S."/>
            <person name="Embley T.M."/>
            <person name="Coombs G.H."/>
            <person name="Mottram J.C."/>
            <person name="Tachezy J."/>
            <person name="Fraser-Liggett C.M."/>
            <person name="Johnson P.J."/>
        </authorList>
    </citation>
    <scope>NUCLEOTIDE SEQUENCE [LARGE SCALE GENOMIC DNA]</scope>
    <source>
        <strain evidence="2">G3</strain>
    </source>
</reference>
<dbReference type="InParanoid" id="A2GAI5"/>
<evidence type="ECO:0000313" key="2">
    <source>
        <dbReference type="EMBL" id="EAX85833.1"/>
    </source>
</evidence>
<evidence type="ECO:0000256" key="1">
    <source>
        <dbReference type="SAM" id="MobiDB-lite"/>
    </source>
</evidence>
<dbReference type="VEuPathDB" id="TrichDB:TVAGG3_0570500"/>
<dbReference type="EMBL" id="DS114818">
    <property type="protein sequence ID" value="EAX85833.1"/>
    <property type="molecule type" value="Genomic_DNA"/>
</dbReference>
<keyword evidence="3" id="KW-1185">Reference proteome</keyword>
<protein>
    <submittedName>
        <fullName evidence="2">Uncharacterized protein</fullName>
    </submittedName>
</protein>
<name>A2GAI5_TRIV3</name>
<dbReference type="VEuPathDB" id="TrichDB:TVAG_181750"/>
<dbReference type="AlphaFoldDB" id="A2GAI5"/>
<organism evidence="2 3">
    <name type="scientific">Trichomonas vaginalis (strain ATCC PRA-98 / G3)</name>
    <dbReference type="NCBI Taxonomy" id="412133"/>
    <lineage>
        <taxon>Eukaryota</taxon>
        <taxon>Metamonada</taxon>
        <taxon>Parabasalia</taxon>
        <taxon>Trichomonadida</taxon>
        <taxon>Trichomonadidae</taxon>
        <taxon>Trichomonas</taxon>
    </lineage>
</organism>
<sequence length="471" mass="53008">MSAEQIHHVYNCGMRYIQKAMNARIAGDNEAAEEYIAKFKKLCQYASTGIDKVPEANDIKTFGTLEKINTGLQTLKDHIPIITKTKDNTSIKNMKQALEISQNSCAIYAKSIEKRLIPPELTTGDLDVMQAVKNEDIPITTLRCCVSNIGAPQKKGITYTVNVYSIARETPPKTSEPLDAGAVDWHCDWNILKRSNPKLMQRLAERKEIGFELVMHDKGLFKTTVVPVGHCKVPIGIVSKLTEVTKTYPLDPTEHTPKGEQFSLEISLKVNTPILEPCLKVLKLNYLRVKPGSSFSHFPEPNVQQEKPVKPVQVPAAAPKKKSGLKQMSEMSKEEVYHLCAKIPKFGDIPFKLLDDWELERWMSLKLIDKLIEVGKLTTDAFIGCGVEPTPKLEEMQKKLQEKRNLIGDQLKSQKISVIDYYKKIAAQVVEDEKEAKVKGLETPAGKGLMHRASIMRAEYQEKLNKQKAKK</sequence>